<evidence type="ECO:0000259" key="2">
    <source>
        <dbReference type="PROSITE" id="PS51898"/>
    </source>
</evidence>
<evidence type="ECO:0000256" key="1">
    <source>
        <dbReference type="ARBA" id="ARBA00023172"/>
    </source>
</evidence>
<feature type="domain" description="Tyr recombinase" evidence="2">
    <location>
        <begin position="1"/>
        <end position="176"/>
    </location>
</feature>
<dbReference type="GO" id="GO:0015074">
    <property type="term" value="P:DNA integration"/>
    <property type="evidence" value="ECO:0007669"/>
    <property type="project" value="InterPro"/>
</dbReference>
<name>A0A0H5QIV9_9ZZZZ</name>
<dbReference type="GO" id="GO:0006310">
    <property type="term" value="P:DNA recombination"/>
    <property type="evidence" value="ECO:0007669"/>
    <property type="project" value="UniProtKB-KW"/>
</dbReference>
<accession>A0A0H5QIV9</accession>
<dbReference type="SUPFAM" id="SSF56349">
    <property type="entry name" value="DNA breaking-rejoining enzymes"/>
    <property type="match status" value="1"/>
</dbReference>
<dbReference type="PANTHER" id="PTHR30349">
    <property type="entry name" value="PHAGE INTEGRASE-RELATED"/>
    <property type="match status" value="1"/>
</dbReference>
<keyword evidence="3" id="KW-0614">Plasmid</keyword>
<reference evidence="3" key="1">
    <citation type="submission" date="2015-06" db="EMBL/GenBank/DDBJ databases">
        <authorList>
            <person name="Joergensen T."/>
        </authorList>
    </citation>
    <scope>NUCLEOTIDE SEQUENCE</scope>
    <source>
        <plasmid evidence="3">pRGFK0763</plasmid>
    </source>
</reference>
<dbReference type="PROSITE" id="PS51898">
    <property type="entry name" value="TYR_RECOMBINASE"/>
    <property type="match status" value="1"/>
</dbReference>
<proteinExistence type="predicted"/>
<evidence type="ECO:0000313" key="3">
    <source>
        <dbReference type="EMBL" id="CRY95757.1"/>
    </source>
</evidence>
<geneLocation type="plasmid" evidence="3">
    <name>pRGFK0763</name>
</geneLocation>
<dbReference type="InterPro" id="IPR002104">
    <property type="entry name" value="Integrase_catalytic"/>
</dbReference>
<dbReference type="EMBL" id="LN853372">
    <property type="protein sequence ID" value="CRY95757.1"/>
    <property type="molecule type" value="Genomic_DNA"/>
</dbReference>
<dbReference type="AlphaFoldDB" id="A0A0H5QIV9"/>
<organism evidence="3">
    <name type="scientific">uncultured prokaryote</name>
    <dbReference type="NCBI Taxonomy" id="198431"/>
    <lineage>
        <taxon>unclassified sequences</taxon>
        <taxon>environmental samples</taxon>
    </lineage>
</organism>
<dbReference type="Pfam" id="PF00589">
    <property type="entry name" value="Phage_integrase"/>
    <property type="match status" value="1"/>
</dbReference>
<dbReference type="InterPro" id="IPR013762">
    <property type="entry name" value="Integrase-like_cat_sf"/>
</dbReference>
<dbReference type="InterPro" id="IPR050090">
    <property type="entry name" value="Tyrosine_recombinase_XerCD"/>
</dbReference>
<dbReference type="GO" id="GO:0003677">
    <property type="term" value="F:DNA binding"/>
    <property type="evidence" value="ECO:0007669"/>
    <property type="project" value="InterPro"/>
</dbReference>
<sequence length="187" mass="21577">MKTDYVYKNELLHVLAALTPANRLVCEISLVTGLRVGDVLKLRTEALRGILESKSKQKRLTVVEQKTGKSRRVYFPTELLERVIAQAGPEWAFNGRLDDKHHRTRQAVYKDLKRASRLFRIKLNISPHSCRKIYAVNLYRRTGDLEKVRETLQHSQEAITMLYAMADVLTARKLGISVEQLDEKFRG</sequence>
<dbReference type="Gene3D" id="1.10.443.10">
    <property type="entry name" value="Intergrase catalytic core"/>
    <property type="match status" value="1"/>
</dbReference>
<protein>
    <recommendedName>
        <fullName evidence="2">Tyr recombinase domain-containing protein</fullName>
    </recommendedName>
</protein>
<dbReference type="PANTHER" id="PTHR30349:SF82">
    <property type="entry name" value="INTEGRASE_RECOMBINASE YOEC-RELATED"/>
    <property type="match status" value="1"/>
</dbReference>
<keyword evidence="1" id="KW-0233">DNA recombination</keyword>
<dbReference type="InterPro" id="IPR011010">
    <property type="entry name" value="DNA_brk_join_enz"/>
</dbReference>
<reference evidence="3" key="2">
    <citation type="submission" date="2015-07" db="EMBL/GenBank/DDBJ databases">
        <title>Plasmids, circular viruses and viroids from rat gut.</title>
        <authorList>
            <person name="Jorgensen T.J."/>
            <person name="Hansen M.A."/>
            <person name="Xu Z."/>
            <person name="Tabak M.A."/>
            <person name="Sorensen S.J."/>
            <person name="Hansen L.H."/>
        </authorList>
    </citation>
    <scope>NUCLEOTIDE SEQUENCE</scope>
    <source>
        <plasmid evidence="3">pRGFK0763</plasmid>
    </source>
</reference>